<dbReference type="PANTHER" id="PTHR24286">
    <property type="entry name" value="CYTOCHROME P450 26"/>
    <property type="match status" value="1"/>
</dbReference>
<keyword evidence="3 7" id="KW-0479">Metal-binding</keyword>
<evidence type="ECO:0000256" key="6">
    <source>
        <dbReference type="ARBA" id="ARBA00029441"/>
    </source>
</evidence>
<dbReference type="InterPro" id="IPR001128">
    <property type="entry name" value="Cyt_P450"/>
</dbReference>
<dbReference type="InterPro" id="IPR002401">
    <property type="entry name" value="Cyt_P450_E_grp-I"/>
</dbReference>
<evidence type="ECO:0000256" key="3">
    <source>
        <dbReference type="ARBA" id="ARBA00022723"/>
    </source>
</evidence>
<dbReference type="PRINTS" id="PR00463">
    <property type="entry name" value="EP450I"/>
</dbReference>
<keyword evidence="8" id="KW-0560">Oxidoreductase</keyword>
<dbReference type="Proteomes" id="UP000280104">
    <property type="component" value="Chromosome II"/>
</dbReference>
<organism evidence="9 10">
    <name type="scientific">Triticum aestivum</name>
    <name type="common">Wheat</name>
    <dbReference type="NCBI Taxonomy" id="4565"/>
    <lineage>
        <taxon>Eukaryota</taxon>
        <taxon>Viridiplantae</taxon>
        <taxon>Streptophyta</taxon>
        <taxon>Embryophyta</taxon>
        <taxon>Tracheophyta</taxon>
        <taxon>Spermatophyta</taxon>
        <taxon>Magnoliopsida</taxon>
        <taxon>Liliopsida</taxon>
        <taxon>Poales</taxon>
        <taxon>Poaceae</taxon>
        <taxon>BOP clade</taxon>
        <taxon>Pooideae</taxon>
        <taxon>Triticodae</taxon>
        <taxon>Triticeae</taxon>
        <taxon>Triticinae</taxon>
        <taxon>Triticum</taxon>
    </lineage>
</organism>
<dbReference type="GO" id="GO:0004497">
    <property type="term" value="F:monooxygenase activity"/>
    <property type="evidence" value="ECO:0007669"/>
    <property type="project" value="UniProtKB-KW"/>
</dbReference>
<dbReference type="Gene3D" id="1.10.630.10">
    <property type="entry name" value="Cytochrome P450"/>
    <property type="match status" value="1"/>
</dbReference>
<feature type="binding site" description="axial binding residue" evidence="7">
    <location>
        <position position="427"/>
    </location>
    <ligand>
        <name>heme</name>
        <dbReference type="ChEBI" id="CHEBI:30413"/>
    </ligand>
    <ligandPart>
        <name>Fe</name>
        <dbReference type="ChEBI" id="CHEBI:18248"/>
    </ligandPart>
</feature>
<dbReference type="AlphaFoldDB" id="A0A7H4LA94"/>
<dbReference type="GO" id="GO:0020037">
    <property type="term" value="F:heme binding"/>
    <property type="evidence" value="ECO:0007669"/>
    <property type="project" value="InterPro"/>
</dbReference>
<sequence>MDISFAGCVALCGVTLVSAWLVHWVYRWMNPFCNGVLPPGSMGFPIIGETLAFLKASPSLDIPDYFKLRMKRYGPVFKTSLLGQPAVISTDAEANRFILQQEGTMFRLGYPRALTKIFGEKSIEAFHGTIHKFIRRCAYMLFGLQTLKETLLPEMEASVRERLAAWAAMPSVDVRGGAPDIMFELVTRKCLGFDSTKSRELRSKFDTLFSGLFSFPIYFPGTPFYRCMQARKNIHKTLRDTLAERLGAPAKKHGDLLDIIVEELQGEEPSISEDFAIDMLSTLLFASVFTLSGTIAVAFKSLHDNPDVVQALQKENRAMLNGRMGGCSGLTWEEYKSLTFTNQVTNEIIRISNAALVVFRKALTDAQVNGYTIPAGWLVIVNPMAVHLNGELFEDPLKFNPWRWMDESKRSAMLKNFMPFGAGIRVCPAAEFVKLLVTLTLHVLVTEYKWEEMKQTDVFRSGDVMFPQGYHIRLQPQDDN</sequence>
<reference evidence="9 10" key="1">
    <citation type="submission" date="2018-05" db="EMBL/GenBank/DDBJ databases">
        <authorList>
            <person name="Thind KAUR A."/>
        </authorList>
    </citation>
    <scope>NUCLEOTIDE SEQUENCE [LARGE SCALE GENOMIC DNA]</scope>
</reference>
<keyword evidence="2" id="KW-0812">Transmembrane</keyword>
<dbReference type="Pfam" id="PF00067">
    <property type="entry name" value="p450"/>
    <property type="match status" value="1"/>
</dbReference>
<name>A0A7H4LA94_WHEAT</name>
<comment type="pathway">
    <text evidence="1">Hormone biosynthesis.</text>
</comment>
<comment type="similarity">
    <text evidence="8">Belongs to the cytochrome P450 family.</text>
</comment>
<evidence type="ECO:0000256" key="2">
    <source>
        <dbReference type="ARBA" id="ARBA00022692"/>
    </source>
</evidence>
<keyword evidence="4" id="KW-0472">Membrane</keyword>
<proteinExistence type="inferred from homology"/>
<comment type="cofactor">
    <cofactor evidence="7">
        <name>heme</name>
        <dbReference type="ChEBI" id="CHEBI:30413"/>
    </cofactor>
</comment>
<keyword evidence="7 8" id="KW-0349">Heme</keyword>
<keyword evidence="8" id="KW-0503">Monooxygenase</keyword>
<dbReference type="InterPro" id="IPR017972">
    <property type="entry name" value="Cyt_P450_CS"/>
</dbReference>
<evidence type="ECO:0000313" key="9">
    <source>
        <dbReference type="EMBL" id="SPT15532.1"/>
    </source>
</evidence>
<evidence type="ECO:0000256" key="8">
    <source>
        <dbReference type="RuleBase" id="RU000461"/>
    </source>
</evidence>
<dbReference type="CDD" id="cd11043">
    <property type="entry name" value="CYP90-like"/>
    <property type="match status" value="1"/>
</dbReference>
<dbReference type="Gramene" id="TraesJAG2D03G01089130.1">
    <property type="protein sequence ID" value="TraesJAG2D03G01089130.1"/>
    <property type="gene ID" value="TraesJAG2D03G01089130"/>
</dbReference>
<accession>A0A7H4LA94</accession>
<dbReference type="EMBL" id="LS480641">
    <property type="protein sequence ID" value="SPT15532.1"/>
    <property type="molecule type" value="Genomic_DNA"/>
</dbReference>
<protein>
    <submittedName>
        <fullName evidence="9">Uncharacterized protein</fullName>
    </submittedName>
</protein>
<dbReference type="SUPFAM" id="SSF48264">
    <property type="entry name" value="Cytochrome P450"/>
    <property type="match status" value="1"/>
</dbReference>
<dbReference type="PANTHER" id="PTHR24286:SF234">
    <property type="entry name" value="CYTOCHROME P450 FAMILY PROTEIN, EXPRESSED"/>
    <property type="match status" value="1"/>
</dbReference>
<dbReference type="GO" id="GO:0016705">
    <property type="term" value="F:oxidoreductase activity, acting on paired donors, with incorporation or reduction of molecular oxygen"/>
    <property type="evidence" value="ECO:0007669"/>
    <property type="project" value="InterPro"/>
</dbReference>
<dbReference type="InterPro" id="IPR036396">
    <property type="entry name" value="Cyt_P450_sf"/>
</dbReference>
<gene>
    <name evidence="9" type="ORF">CAMPLR22A2D_LOCUS121</name>
</gene>
<keyword evidence="5 7" id="KW-0408">Iron</keyword>
<evidence type="ECO:0000256" key="4">
    <source>
        <dbReference type="ARBA" id="ARBA00022989"/>
    </source>
</evidence>
<keyword evidence="4" id="KW-1133">Transmembrane helix</keyword>
<evidence type="ECO:0000313" key="10">
    <source>
        <dbReference type="Proteomes" id="UP000280104"/>
    </source>
</evidence>
<evidence type="ECO:0000256" key="7">
    <source>
        <dbReference type="PIRSR" id="PIRSR602401-1"/>
    </source>
</evidence>
<dbReference type="Gramene" id="TraesPARA_EIv1.0_0626540.1">
    <property type="protein sequence ID" value="TraesPARA_EIv1.0_0626540.1.CDS"/>
    <property type="gene ID" value="TraesPARA_EIv1.0_0626540"/>
</dbReference>
<dbReference type="Gramene" id="TraesKAR2D01G0005750.1">
    <property type="protein sequence ID" value="cds.TraesKAR2D01G0005750.1"/>
    <property type="gene ID" value="TraesKAR2D01G0005750"/>
</dbReference>
<evidence type="ECO:0000256" key="5">
    <source>
        <dbReference type="ARBA" id="ARBA00023004"/>
    </source>
</evidence>
<evidence type="ECO:0000256" key="1">
    <source>
        <dbReference type="ARBA" id="ARBA00004972"/>
    </source>
</evidence>
<dbReference type="PROSITE" id="PS00086">
    <property type="entry name" value="CYTOCHROME_P450"/>
    <property type="match status" value="1"/>
</dbReference>
<dbReference type="GO" id="GO:0005506">
    <property type="term" value="F:iron ion binding"/>
    <property type="evidence" value="ECO:0007669"/>
    <property type="project" value="InterPro"/>
</dbReference>
<comment type="pathway">
    <text evidence="6">Plant hormone biosynthesis.</text>
</comment>